<organism evidence="6 7">
    <name type="scientific">Haematospirillum jordaniae</name>
    <dbReference type="NCBI Taxonomy" id="1549855"/>
    <lineage>
        <taxon>Bacteria</taxon>
        <taxon>Pseudomonadati</taxon>
        <taxon>Pseudomonadota</taxon>
        <taxon>Alphaproteobacteria</taxon>
        <taxon>Rhodospirillales</taxon>
        <taxon>Novispirillaceae</taxon>
        <taxon>Haematospirillum</taxon>
    </lineage>
</organism>
<dbReference type="InterPro" id="IPR006645">
    <property type="entry name" value="NGN-like_dom"/>
</dbReference>
<dbReference type="NCBIfam" id="TIGR01955">
    <property type="entry name" value="RfaH"/>
    <property type="match status" value="1"/>
</dbReference>
<evidence type="ECO:0000256" key="4">
    <source>
        <dbReference type="HAMAP-Rule" id="MF_00951"/>
    </source>
</evidence>
<dbReference type="SUPFAM" id="SSF50104">
    <property type="entry name" value="Translation proteins SH3-like domain"/>
    <property type="match status" value="1"/>
</dbReference>
<evidence type="ECO:0000256" key="2">
    <source>
        <dbReference type="ARBA" id="ARBA00023015"/>
    </source>
</evidence>
<protein>
    <recommendedName>
        <fullName evidence="4">Transcription antitermination protein RfaH</fullName>
    </recommendedName>
</protein>
<gene>
    <name evidence="4" type="primary">rfaH</name>
    <name evidence="6" type="ORF">AY555_02560</name>
</gene>
<dbReference type="KEGG" id="hjo:AY555_02560"/>
<dbReference type="GO" id="GO:0006354">
    <property type="term" value="P:DNA-templated transcription elongation"/>
    <property type="evidence" value="ECO:0007669"/>
    <property type="project" value="InterPro"/>
</dbReference>
<dbReference type="SUPFAM" id="SSF82679">
    <property type="entry name" value="N-utilization substance G protein NusG, N-terminal domain"/>
    <property type="match status" value="1"/>
</dbReference>
<keyword evidence="7" id="KW-1185">Reference proteome</keyword>
<dbReference type="OrthoDB" id="9787731at2"/>
<evidence type="ECO:0000313" key="7">
    <source>
        <dbReference type="Proteomes" id="UP000076066"/>
    </source>
</evidence>
<comment type="subunit">
    <text evidence="4">Interacts with both the nontemplate DNA and the RNA polymerase (RNAP).</text>
</comment>
<dbReference type="GO" id="GO:0003677">
    <property type="term" value="F:DNA binding"/>
    <property type="evidence" value="ECO:0007669"/>
    <property type="project" value="UniProtKB-UniRule"/>
</dbReference>
<proteinExistence type="inferred from homology"/>
<feature type="domain" description="NusG-like N-terminal" evidence="5">
    <location>
        <begin position="1"/>
        <end position="101"/>
    </location>
</feature>
<name>A0A143DBZ9_9PROT</name>
<reference evidence="6 7" key="1">
    <citation type="submission" date="2016-02" db="EMBL/GenBank/DDBJ databases">
        <title>Complete Genome of H5569, the type strain of the newly described species Haematospirillium jordaniae.</title>
        <authorList>
            <person name="Nicholson A.C."/>
            <person name="Humrighouse B.W."/>
            <person name="Loparov V."/>
            <person name="McQuiston J.R."/>
        </authorList>
    </citation>
    <scope>NUCLEOTIDE SEQUENCE [LARGE SCALE GENOMIC DNA]</scope>
    <source>
        <strain evidence="6 7">H5569</strain>
    </source>
</reference>
<dbReference type="NCBIfam" id="NF006534">
    <property type="entry name" value="PRK09014.1"/>
    <property type="match status" value="1"/>
</dbReference>
<dbReference type="SMART" id="SM00738">
    <property type="entry name" value="NGN"/>
    <property type="match status" value="1"/>
</dbReference>
<evidence type="ECO:0000256" key="3">
    <source>
        <dbReference type="ARBA" id="ARBA00023163"/>
    </source>
</evidence>
<dbReference type="AlphaFoldDB" id="A0A143DBZ9"/>
<dbReference type="STRING" id="1549855.AY555_02560"/>
<sequence length="165" mass="18685">MQWYLIHAKPRQEQRALLNLERQGYSCYLPLLSRERIIQREKKVVQEPLFPRYLFVRLDGGSPARGLAPVRSTLGVSRLVSFGAEPARIDGQLVEFLRLRESSSLASPEAVFQSGERVLLSDGPFAGIEAVYQIDDGEQRAMVLIEFLSKPVMLRVSQSSLRKIV</sequence>
<keyword evidence="4" id="KW-0238">DNA-binding</keyword>
<dbReference type="Gene3D" id="3.30.70.940">
    <property type="entry name" value="NusG, N-terminal domain"/>
    <property type="match status" value="1"/>
</dbReference>
<dbReference type="InterPro" id="IPR036735">
    <property type="entry name" value="NGN_dom_sf"/>
</dbReference>
<dbReference type="GO" id="GO:0005829">
    <property type="term" value="C:cytosol"/>
    <property type="evidence" value="ECO:0007669"/>
    <property type="project" value="TreeGrafter"/>
</dbReference>
<evidence type="ECO:0000313" key="6">
    <source>
        <dbReference type="EMBL" id="AMW34244.1"/>
    </source>
</evidence>
<dbReference type="Pfam" id="PF02357">
    <property type="entry name" value="NusG"/>
    <property type="match status" value="1"/>
</dbReference>
<comment type="function">
    <text evidence="4">Enhances distal genes transcription elongation in a specialized subset of operons that encode extracytoplasmic components.</text>
</comment>
<dbReference type="CDD" id="cd09892">
    <property type="entry name" value="NGN_SP_RfaH"/>
    <property type="match status" value="1"/>
</dbReference>
<dbReference type="InterPro" id="IPR010215">
    <property type="entry name" value="Transcription_antiterm_RfaH"/>
</dbReference>
<dbReference type="PANTHER" id="PTHR30265:SF7">
    <property type="entry name" value="TRANSCRIPTION ANTITERMINATION PROTEIN RFAH"/>
    <property type="match status" value="1"/>
</dbReference>
<dbReference type="PANTHER" id="PTHR30265">
    <property type="entry name" value="RHO-INTERACTING TRANSCRIPTION TERMINATION FACTOR NUSG"/>
    <property type="match status" value="1"/>
</dbReference>
<dbReference type="GO" id="GO:0001073">
    <property type="term" value="F:transcription antitermination factor activity, DNA binding"/>
    <property type="evidence" value="ECO:0007669"/>
    <property type="project" value="UniProtKB-UniRule"/>
</dbReference>
<keyword evidence="1 4" id="KW-0889">Transcription antitermination</keyword>
<dbReference type="InterPro" id="IPR008991">
    <property type="entry name" value="Translation_prot_SH3-like_sf"/>
</dbReference>
<evidence type="ECO:0000259" key="5">
    <source>
        <dbReference type="SMART" id="SM00738"/>
    </source>
</evidence>
<keyword evidence="3 4" id="KW-0804">Transcription</keyword>
<dbReference type="Proteomes" id="UP000076066">
    <property type="component" value="Chromosome"/>
</dbReference>
<dbReference type="EMBL" id="CP014525">
    <property type="protein sequence ID" value="AMW34244.1"/>
    <property type="molecule type" value="Genomic_DNA"/>
</dbReference>
<dbReference type="HAMAP" id="MF_00951">
    <property type="entry name" value="RfaH"/>
    <property type="match status" value="1"/>
</dbReference>
<dbReference type="RefSeq" id="WP_066133026.1">
    <property type="nucleotide sequence ID" value="NZ_CP014525.1"/>
</dbReference>
<comment type="similarity">
    <text evidence="4">Belongs to the RfaH family.</text>
</comment>
<dbReference type="CDD" id="cd06091">
    <property type="entry name" value="KOW_NusG"/>
    <property type="match status" value="1"/>
</dbReference>
<keyword evidence="2 4" id="KW-0805">Transcription regulation</keyword>
<dbReference type="InterPro" id="IPR043425">
    <property type="entry name" value="NusG-like"/>
</dbReference>
<dbReference type="GeneID" id="53316033"/>
<evidence type="ECO:0000256" key="1">
    <source>
        <dbReference type="ARBA" id="ARBA00022814"/>
    </source>
</evidence>
<accession>A0A143DBZ9</accession>